<dbReference type="GeneID" id="114334668"/>
<sequence length="389" mass="43080">MSCQIVLSNTGPYSPGDTIYGKVVCNFRSSERFRGIICKLRGRECTSWNERQSHYDTRTKRTKWRTVKYTGDNKFLALNINLMGESTLPAGCYEYPFTFTLPQPGIPSTFTNIYGYVTYYIKANVDKAFAIDYIDTVGLHVIAPVNFNYMRHELQLNPITYQDETTMCCLCSGNGVITMNLYLDKEAYVAGEIANIKVIVYNMSNENFSDLILSLKRHTEYTTTSPNTHHKHETDIIAHASDTGVGAHGERTYNLNFMIPATAPINNFSGCSLFKQWFVLKVKGVIKGFHANLEISANLKLGHIPFLGNSVGLPPAPSMPYYEPGALSPTPLFNPTSNSHLPADNPMGQPYSAGPSSTNFNGSPYGENGKHSGEAPPSYEESIKPSAPS</sequence>
<dbReference type="RefSeq" id="XP_050501297.1">
    <property type="nucleotide sequence ID" value="XM_050645340.1"/>
</dbReference>
<dbReference type="EnsemblMetazoa" id="XM_050645338.1">
    <property type="protein sequence ID" value="XP_050501295.1"/>
    <property type="gene ID" value="LOC114334668"/>
</dbReference>
<dbReference type="RefSeq" id="XP_050501299.1">
    <property type="nucleotide sequence ID" value="XM_050645342.1"/>
</dbReference>
<evidence type="ECO:0000313" key="5">
    <source>
        <dbReference type="EnsemblMetazoa" id="XP_050501294.1"/>
    </source>
</evidence>
<feature type="domain" description="Arrestin C-terminal-like" evidence="4">
    <location>
        <begin position="173"/>
        <end position="306"/>
    </location>
</feature>
<keyword evidence="2" id="KW-0716">Sensory transduction</keyword>
<dbReference type="RefSeq" id="XP_028140570.1">
    <property type="nucleotide sequence ID" value="XM_028284769.1"/>
</dbReference>
<dbReference type="RefSeq" id="XP_050501300.1">
    <property type="nucleotide sequence ID" value="XM_050645343.1"/>
</dbReference>
<dbReference type="EnsemblMetazoa" id="XM_050645340.1">
    <property type="protein sequence ID" value="XP_050501297.1"/>
    <property type="gene ID" value="LOC114334668"/>
</dbReference>
<evidence type="ECO:0000313" key="6">
    <source>
        <dbReference type="Proteomes" id="UP001652700"/>
    </source>
</evidence>
<reference evidence="7" key="1">
    <citation type="submission" date="2025-04" db="UniProtKB">
        <authorList>
            <consortium name="RefSeq"/>
        </authorList>
    </citation>
    <scope>IDENTIFICATION</scope>
    <source>
        <tissue evidence="7">Whole insect</tissue>
    </source>
</reference>
<dbReference type="EnsemblMetazoa" id="XM_050645341.1">
    <property type="protein sequence ID" value="XP_050501298.1"/>
    <property type="gene ID" value="LOC114334668"/>
</dbReference>
<keyword evidence="6" id="KW-1185">Reference proteome</keyword>
<dbReference type="RefSeq" id="XP_050501298.1">
    <property type="nucleotide sequence ID" value="XM_050645341.1"/>
</dbReference>
<gene>
    <name evidence="7" type="primary">LOC114334668</name>
</gene>
<dbReference type="InterPro" id="IPR014756">
    <property type="entry name" value="Ig_E-set"/>
</dbReference>
<dbReference type="Proteomes" id="UP001652700">
    <property type="component" value="Unplaced"/>
</dbReference>
<protein>
    <submittedName>
        <fullName evidence="7">Arrestin domain-containing protein 5-like</fullName>
    </submittedName>
</protein>
<dbReference type="FunCoup" id="A0A6P7G7R2">
    <property type="interactions" value="609"/>
</dbReference>
<dbReference type="EnsemblMetazoa" id="XM_050645342.1">
    <property type="protein sequence ID" value="XP_050501299.1"/>
    <property type="gene ID" value="LOC114334668"/>
</dbReference>
<dbReference type="RefSeq" id="XP_050501294.1">
    <property type="nucleotide sequence ID" value="XM_050645337.1"/>
</dbReference>
<comment type="similarity">
    <text evidence="1">Belongs to the arrestin family.</text>
</comment>
<dbReference type="EnsemblMetazoa" id="XM_050645343.1">
    <property type="protein sequence ID" value="XP_050501300.1"/>
    <property type="gene ID" value="LOC114334668"/>
</dbReference>
<dbReference type="GO" id="GO:0005737">
    <property type="term" value="C:cytoplasm"/>
    <property type="evidence" value="ECO:0007669"/>
    <property type="project" value="TreeGrafter"/>
</dbReference>
<feature type="region of interest" description="Disordered" evidence="3">
    <location>
        <begin position="332"/>
        <end position="389"/>
    </location>
</feature>
<dbReference type="PANTHER" id="PTHR11188:SF176">
    <property type="entry name" value="ARRESTIN DOMAIN-CONTAINING PROTEIN 1"/>
    <property type="match status" value="1"/>
</dbReference>
<dbReference type="RefSeq" id="XP_050501295.1">
    <property type="nucleotide sequence ID" value="XM_050645338.1"/>
</dbReference>
<dbReference type="GO" id="GO:0015031">
    <property type="term" value="P:protein transport"/>
    <property type="evidence" value="ECO:0007669"/>
    <property type="project" value="TreeGrafter"/>
</dbReference>
<evidence type="ECO:0000259" key="4">
    <source>
        <dbReference type="SMART" id="SM01017"/>
    </source>
</evidence>
<dbReference type="KEGG" id="dvv:114334668"/>
<proteinExistence type="inferred from homology"/>
<reference evidence="5" key="2">
    <citation type="submission" date="2025-05" db="UniProtKB">
        <authorList>
            <consortium name="EnsemblMetazoa"/>
        </authorList>
    </citation>
    <scope>IDENTIFICATION</scope>
</reference>
<dbReference type="InterPro" id="IPR011021">
    <property type="entry name" value="Arrestin-like_N"/>
</dbReference>
<dbReference type="Gene3D" id="2.60.40.640">
    <property type="match status" value="2"/>
</dbReference>
<dbReference type="InParanoid" id="A0A6P7G7R2"/>
<organism evidence="7">
    <name type="scientific">Diabrotica virgifera virgifera</name>
    <name type="common">western corn rootworm</name>
    <dbReference type="NCBI Taxonomy" id="50390"/>
    <lineage>
        <taxon>Eukaryota</taxon>
        <taxon>Metazoa</taxon>
        <taxon>Ecdysozoa</taxon>
        <taxon>Arthropoda</taxon>
        <taxon>Hexapoda</taxon>
        <taxon>Insecta</taxon>
        <taxon>Pterygota</taxon>
        <taxon>Neoptera</taxon>
        <taxon>Endopterygota</taxon>
        <taxon>Coleoptera</taxon>
        <taxon>Polyphaga</taxon>
        <taxon>Cucujiformia</taxon>
        <taxon>Chrysomeloidea</taxon>
        <taxon>Chrysomelidae</taxon>
        <taxon>Galerucinae</taxon>
        <taxon>Diabroticina</taxon>
        <taxon>Diabroticites</taxon>
        <taxon>Diabrotica</taxon>
    </lineage>
</organism>
<accession>A0A6P7G7R2</accession>
<dbReference type="Pfam" id="PF02752">
    <property type="entry name" value="Arrestin_C"/>
    <property type="match status" value="1"/>
</dbReference>
<evidence type="ECO:0000256" key="1">
    <source>
        <dbReference type="ARBA" id="ARBA00005298"/>
    </source>
</evidence>
<dbReference type="InterPro" id="IPR014752">
    <property type="entry name" value="Arrestin-like_C"/>
</dbReference>
<dbReference type="EnsemblMetazoa" id="XM_050645337.1">
    <property type="protein sequence ID" value="XP_050501294.1"/>
    <property type="gene ID" value="LOC114334668"/>
</dbReference>
<dbReference type="SUPFAM" id="SSF81296">
    <property type="entry name" value="E set domains"/>
    <property type="match status" value="2"/>
</dbReference>
<dbReference type="EnsemblMetazoa" id="XM_050645339.1">
    <property type="protein sequence ID" value="XP_050501296.1"/>
    <property type="gene ID" value="LOC114334668"/>
</dbReference>
<dbReference type="RefSeq" id="XP_050501296.1">
    <property type="nucleotide sequence ID" value="XM_050645339.1"/>
</dbReference>
<evidence type="ECO:0000256" key="2">
    <source>
        <dbReference type="ARBA" id="ARBA00022606"/>
    </source>
</evidence>
<dbReference type="SMART" id="SM01017">
    <property type="entry name" value="Arrestin_C"/>
    <property type="match status" value="1"/>
</dbReference>
<dbReference type="OrthoDB" id="2333384at2759"/>
<dbReference type="InterPro" id="IPR011022">
    <property type="entry name" value="Arrestin_C-like"/>
</dbReference>
<name>A0A6P7G7R2_DIAVI</name>
<dbReference type="AlphaFoldDB" id="A0A6P7G7R2"/>
<dbReference type="PANTHER" id="PTHR11188">
    <property type="entry name" value="ARRESTIN DOMAIN CONTAINING PROTEIN"/>
    <property type="match status" value="1"/>
</dbReference>
<dbReference type="InterPro" id="IPR050357">
    <property type="entry name" value="Arrestin_domain-protein"/>
</dbReference>
<dbReference type="Pfam" id="PF00339">
    <property type="entry name" value="Arrestin_N"/>
    <property type="match status" value="1"/>
</dbReference>
<evidence type="ECO:0000256" key="3">
    <source>
        <dbReference type="SAM" id="MobiDB-lite"/>
    </source>
</evidence>
<evidence type="ECO:0000313" key="7">
    <source>
        <dbReference type="RefSeq" id="XP_028140570.1"/>
    </source>
</evidence>